<feature type="compositionally biased region" description="Basic residues" evidence="1">
    <location>
        <begin position="52"/>
        <end position="64"/>
    </location>
</feature>
<protein>
    <recommendedName>
        <fullName evidence="2">Swiss Army Knife 2H phosphoesterase domain-containing protein</fullName>
    </recommendedName>
</protein>
<sequence>MSRTKKNKTPQSQNNSNSNYQEDDAKKAERRRKNNAVCKRNMLSTPDQISTKARKRDQRRRRAQSRMQQPNFIDNVEEDLRLVRKNSTLCLMGRCIENLALKMASGVPEIALMQRRLTEGYPHYITIATRKEAPRRMRADRRVRVLNNIVVTSPPFVNLGLGMVQNEENDFRSWHCVISWPAGQKIRNAFGLPPRNLYLTLGYHLKDLDVPKGPSTLIHYSSPAVMTSQQIKSLIFAALIESYTSKGGSLLSLMLASAQAKLIGNEYLISAAKHSLNRVQRGERLEEFEEKCNGESMEVLKEKCTEGNCIELAGFMQHNISNMTAELESLAMAQPVGDDFPFNEVSDSKTSSVKEVISKLESLNVDPLWDTQTF</sequence>
<feature type="compositionally biased region" description="Low complexity" evidence="1">
    <location>
        <begin position="9"/>
        <end position="20"/>
    </location>
</feature>
<comment type="caution">
    <text evidence="3">The sequence shown here is derived from an EMBL/GenBank/DDBJ whole genome shotgun (WGS) entry which is preliminary data.</text>
</comment>
<feature type="region of interest" description="Disordered" evidence="1">
    <location>
        <begin position="1"/>
        <end position="70"/>
    </location>
</feature>
<evidence type="ECO:0000313" key="3">
    <source>
        <dbReference type="EMBL" id="KAG2181404.1"/>
    </source>
</evidence>
<dbReference type="EMBL" id="JAEPQZ010000005">
    <property type="protein sequence ID" value="KAG2181404.1"/>
    <property type="molecule type" value="Genomic_DNA"/>
</dbReference>
<dbReference type="InterPro" id="IPR054498">
    <property type="entry name" value="2H-SAK"/>
</dbReference>
<evidence type="ECO:0000256" key="1">
    <source>
        <dbReference type="SAM" id="MobiDB-lite"/>
    </source>
</evidence>
<dbReference type="AlphaFoldDB" id="A0A8H7UJM6"/>
<keyword evidence="4" id="KW-1185">Reference proteome</keyword>
<proteinExistence type="predicted"/>
<dbReference type="Proteomes" id="UP000654370">
    <property type="component" value="Unassembled WGS sequence"/>
</dbReference>
<name>A0A8H7UJM6_MORIS</name>
<feature type="domain" description="Swiss Army Knife 2H phosphoesterase" evidence="2">
    <location>
        <begin position="88"/>
        <end position="208"/>
    </location>
</feature>
<reference evidence="3" key="1">
    <citation type="submission" date="2020-12" db="EMBL/GenBank/DDBJ databases">
        <title>Metabolic potential, ecology and presence of endohyphal bacteria is reflected in genomic diversity of Mucoromycotina.</title>
        <authorList>
            <person name="Muszewska A."/>
            <person name="Okrasinska A."/>
            <person name="Steczkiewicz K."/>
            <person name="Drgas O."/>
            <person name="Orlowska M."/>
            <person name="Perlinska-Lenart U."/>
            <person name="Aleksandrzak-Piekarczyk T."/>
            <person name="Szatraj K."/>
            <person name="Zielenkiewicz U."/>
            <person name="Pilsyk S."/>
            <person name="Malc E."/>
            <person name="Mieczkowski P."/>
            <person name="Kruszewska J.S."/>
            <person name="Biernat P."/>
            <person name="Pawlowska J."/>
        </authorList>
    </citation>
    <scope>NUCLEOTIDE SEQUENCE</scope>
    <source>
        <strain evidence="3">WA0000067209</strain>
    </source>
</reference>
<dbReference type="OrthoDB" id="10419258at2759"/>
<evidence type="ECO:0000259" key="2">
    <source>
        <dbReference type="Pfam" id="PF22547"/>
    </source>
</evidence>
<evidence type="ECO:0000313" key="4">
    <source>
        <dbReference type="Proteomes" id="UP000654370"/>
    </source>
</evidence>
<accession>A0A8H7UJM6</accession>
<feature type="compositionally biased region" description="Polar residues" evidence="1">
    <location>
        <begin position="42"/>
        <end position="51"/>
    </location>
</feature>
<dbReference type="Pfam" id="PF22547">
    <property type="entry name" value="2H-SAK"/>
    <property type="match status" value="1"/>
</dbReference>
<organism evidence="3 4">
    <name type="scientific">Mortierella isabellina</name>
    <name type="common">Filamentous fungus</name>
    <name type="synonym">Umbelopsis isabellina</name>
    <dbReference type="NCBI Taxonomy" id="91625"/>
    <lineage>
        <taxon>Eukaryota</taxon>
        <taxon>Fungi</taxon>
        <taxon>Fungi incertae sedis</taxon>
        <taxon>Mucoromycota</taxon>
        <taxon>Mucoromycotina</taxon>
        <taxon>Umbelopsidomycetes</taxon>
        <taxon>Umbelopsidales</taxon>
        <taxon>Umbelopsidaceae</taxon>
        <taxon>Umbelopsis</taxon>
    </lineage>
</organism>
<gene>
    <name evidence="3" type="ORF">INT43_008987</name>
</gene>